<dbReference type="KEGG" id="ssck:SPSK_06543"/>
<dbReference type="VEuPathDB" id="FungiDB:SPSK_06543"/>
<dbReference type="PROSITE" id="PS51257">
    <property type="entry name" value="PROKAR_LIPOPROTEIN"/>
    <property type="match status" value="1"/>
</dbReference>
<reference evidence="1 2" key="1">
    <citation type="journal article" date="2014" name="BMC Genomics">
        <title>Comparative genomics of the major fungal agents of human and animal Sporotrichosis: Sporothrix schenckii and Sporothrix brasiliensis.</title>
        <authorList>
            <person name="Teixeira M.M."/>
            <person name="de Almeida L.G."/>
            <person name="Kubitschek-Barreira P."/>
            <person name="Alves F.L."/>
            <person name="Kioshima E.S."/>
            <person name="Abadio A.K."/>
            <person name="Fernandes L."/>
            <person name="Derengowski L.S."/>
            <person name="Ferreira K.S."/>
            <person name="Souza R.C."/>
            <person name="Ruiz J.C."/>
            <person name="de Andrade N.C."/>
            <person name="Paes H.C."/>
            <person name="Nicola A.M."/>
            <person name="Albuquerque P."/>
            <person name="Gerber A.L."/>
            <person name="Martins V.P."/>
            <person name="Peconick L.D."/>
            <person name="Neto A.V."/>
            <person name="Chaucanez C.B."/>
            <person name="Silva P.A."/>
            <person name="Cunha O.L."/>
            <person name="de Oliveira F.F."/>
            <person name="dos Santos T.C."/>
            <person name="Barros A.L."/>
            <person name="Soares M.A."/>
            <person name="de Oliveira L.M."/>
            <person name="Marini M.M."/>
            <person name="Villalobos-Duno H."/>
            <person name="Cunha M.M."/>
            <person name="de Hoog S."/>
            <person name="da Silveira J.F."/>
            <person name="Henrissat B."/>
            <person name="Nino-Vega G.A."/>
            <person name="Cisalpino P.S."/>
            <person name="Mora-Montes H.M."/>
            <person name="Almeida S.R."/>
            <person name="Stajich J.E."/>
            <person name="Lopes-Bezerra L.M."/>
            <person name="Vasconcelos A.T."/>
            <person name="Felipe M.S."/>
        </authorList>
    </citation>
    <scope>NUCLEOTIDE SEQUENCE [LARGE SCALE GENOMIC DNA]</scope>
    <source>
        <strain evidence="1 2">1099-18</strain>
    </source>
</reference>
<accession>A0A0F2MJV5</accession>
<evidence type="ECO:0000313" key="1">
    <source>
        <dbReference type="EMBL" id="KJR89359.1"/>
    </source>
</evidence>
<dbReference type="RefSeq" id="XP_016592035.1">
    <property type="nucleotide sequence ID" value="XM_016733247.1"/>
</dbReference>
<organism evidence="1 2">
    <name type="scientific">Sporothrix schenckii 1099-18</name>
    <dbReference type="NCBI Taxonomy" id="1397361"/>
    <lineage>
        <taxon>Eukaryota</taxon>
        <taxon>Fungi</taxon>
        <taxon>Dikarya</taxon>
        <taxon>Ascomycota</taxon>
        <taxon>Pezizomycotina</taxon>
        <taxon>Sordariomycetes</taxon>
        <taxon>Sordariomycetidae</taxon>
        <taxon>Ophiostomatales</taxon>
        <taxon>Ophiostomataceae</taxon>
        <taxon>Sporothrix</taxon>
    </lineage>
</organism>
<comment type="caution">
    <text evidence="1">The sequence shown here is derived from an EMBL/GenBank/DDBJ whole genome shotgun (WGS) entry which is preliminary data.</text>
</comment>
<dbReference type="Proteomes" id="UP000033710">
    <property type="component" value="Unassembled WGS sequence"/>
</dbReference>
<dbReference type="AlphaFoldDB" id="A0A0F2MJV5"/>
<dbReference type="GeneID" id="27668524"/>
<gene>
    <name evidence="1" type="ORF">SPSK_06543</name>
</gene>
<protein>
    <submittedName>
        <fullName evidence="1">Uncharacterized protein</fullName>
    </submittedName>
</protein>
<sequence>MFRPPPRPLVLLMVPSPSSQCCQHTATACAVASSSGGRLGTRLSLGRRHQLCLQLRLGRLVAHAARGPGGLAQLLPPRNPLPQRLVLGVARLQLLDPLLRLRLLLLLPLQCPLLPLLFPVVGEVDAAANNGHDGKALREHTRTEHALGLVVVALADGAGGVDKGGDGHDAADGNERFFEQLAAESLQGRRLIFSEGWGEGRCQQLPQDNERERWSKTHALLSNDDGIPSDGGRLDMMAVVPAVVPVAAQALYLCVCAPV</sequence>
<reference evidence="1 2" key="2">
    <citation type="journal article" date="2015" name="Eukaryot. Cell">
        <title>Asexual propagation of a virulent clone complex in a human and feline outbreak of sporotrichosis.</title>
        <authorList>
            <person name="Teixeira Mde M."/>
            <person name="Rodrigues A.M."/>
            <person name="Tsui C.K."/>
            <person name="de Almeida L.G."/>
            <person name="Van Diepeningen A.D."/>
            <person name="van den Ende B.G."/>
            <person name="Fernandes G.F."/>
            <person name="Kano R."/>
            <person name="Hamelin R.C."/>
            <person name="Lopes-Bezerra L.M."/>
            <person name="Vasconcelos A.T."/>
            <person name="de Hoog S."/>
            <person name="de Camargo Z.P."/>
            <person name="Felipe M.S."/>
        </authorList>
    </citation>
    <scope>NUCLEOTIDE SEQUENCE [LARGE SCALE GENOMIC DNA]</scope>
    <source>
        <strain evidence="1 2">1099-18</strain>
    </source>
</reference>
<evidence type="ECO:0000313" key="2">
    <source>
        <dbReference type="Proteomes" id="UP000033710"/>
    </source>
</evidence>
<proteinExistence type="predicted"/>
<dbReference type="EMBL" id="AXCR01000001">
    <property type="protein sequence ID" value="KJR89359.1"/>
    <property type="molecule type" value="Genomic_DNA"/>
</dbReference>
<name>A0A0F2MJV5_SPOSC</name>